<dbReference type="InterPro" id="IPR019863">
    <property type="entry name" value="Motility-assoc_ABC-rel_GldG"/>
</dbReference>
<accession>A0A644TIG0</accession>
<proteinExistence type="predicted"/>
<evidence type="ECO:0000259" key="3">
    <source>
        <dbReference type="Pfam" id="PF23357"/>
    </source>
</evidence>
<evidence type="ECO:0000259" key="2">
    <source>
        <dbReference type="Pfam" id="PF09822"/>
    </source>
</evidence>
<dbReference type="InterPro" id="IPR055396">
    <property type="entry name" value="DUF7088"/>
</dbReference>
<keyword evidence="1" id="KW-0812">Transmembrane</keyword>
<dbReference type="InterPro" id="IPR019196">
    <property type="entry name" value="ABC_transp_unknown"/>
</dbReference>
<dbReference type="NCBIfam" id="TIGR03521">
    <property type="entry name" value="GldG"/>
    <property type="match status" value="1"/>
</dbReference>
<dbReference type="EMBL" id="VSSQ01000033">
    <property type="protein sequence ID" value="MPL66693.1"/>
    <property type="molecule type" value="Genomic_DNA"/>
</dbReference>
<dbReference type="AlphaFoldDB" id="A0A644TIG0"/>
<reference evidence="4" key="1">
    <citation type="submission" date="2019-08" db="EMBL/GenBank/DDBJ databases">
        <authorList>
            <person name="Kucharzyk K."/>
            <person name="Murdoch R.W."/>
            <person name="Higgins S."/>
            <person name="Loffler F."/>
        </authorList>
    </citation>
    <scope>NUCLEOTIDE SEQUENCE</scope>
</reference>
<keyword evidence="1" id="KW-1133">Transmembrane helix</keyword>
<evidence type="ECO:0000313" key="4">
    <source>
        <dbReference type="EMBL" id="MPL66693.1"/>
    </source>
</evidence>
<sequence>MKILSIIKGLFGKTDAKTDVKKSHILQLVIGLVIIIFLNVVGFYFFSRLDLTSEKRYTLSKSTKHLLKNVDDIVFIRCYLEGEIPADYKRLRNETKEMINQFRSYNKNIEFEFLNPNDFKDKKDQAQFYQRLFEKGFQPILKTSQQKDGQVRQYMFPYLEISYKGETKIISLISTKGTGEQEILNSSVQNLEYNIYSALRGLTTSFKNRIAIIRGHGELDLPYMWDFISSINEFYAIDTITLGEKLNVVTDRVYDSLNPTEVKFRNIYKTLIIANPTSVFSYKDFYILDQFVMHGGRILWLVDPLQCSMDSIQNKGETYAITNLTGVNDPLFRYGARLNTNLVMDMQCSKVPIITGVYGDNTPQFTFYPWNFFPVLSPNSNHIISEKINPVKMQFASSIDTIQNNITKTPLLTTSNNTRIINAPAIVSLEMLKQKQDPRLFNLSKLNVAMLLEGKFISAFKHRLAPEMLENQMIAYKETCDTTNSMIVVADGDIIRNDYVNGQPLPLGYDRFTREMYGNKEFLINCVNYLCGDEDMIPLRSREVAMRKLDSVKAEKEKTFWQIINIGLPIIIVLIMGFVIHLIRKRKYIFAPISQNSAKQKPLQKKKQ</sequence>
<organism evidence="4">
    <name type="scientific">bioreactor metagenome</name>
    <dbReference type="NCBI Taxonomy" id="1076179"/>
    <lineage>
        <taxon>unclassified sequences</taxon>
        <taxon>metagenomes</taxon>
        <taxon>ecological metagenomes</taxon>
    </lineage>
</organism>
<name>A0A644TIG0_9ZZZZ</name>
<feature type="transmembrane region" description="Helical" evidence="1">
    <location>
        <begin position="560"/>
        <end position="583"/>
    </location>
</feature>
<gene>
    <name evidence="4" type="ORF">SDC9_12380</name>
</gene>
<evidence type="ECO:0000256" key="1">
    <source>
        <dbReference type="SAM" id="Phobius"/>
    </source>
</evidence>
<protein>
    <submittedName>
        <fullName evidence="4">Uncharacterized protein</fullName>
    </submittedName>
</protein>
<feature type="domain" description="ABC-type uncharacterised transport system" evidence="2">
    <location>
        <begin position="207"/>
        <end position="526"/>
    </location>
</feature>
<comment type="caution">
    <text evidence="4">The sequence shown here is derived from an EMBL/GenBank/DDBJ whole genome shotgun (WGS) entry which is preliminary data.</text>
</comment>
<keyword evidence="1" id="KW-0472">Membrane</keyword>
<dbReference type="Pfam" id="PF23357">
    <property type="entry name" value="DUF7088"/>
    <property type="match status" value="1"/>
</dbReference>
<feature type="domain" description="DUF7088" evidence="3">
    <location>
        <begin position="54"/>
        <end position="161"/>
    </location>
</feature>
<feature type="transmembrane region" description="Helical" evidence="1">
    <location>
        <begin position="25"/>
        <end position="46"/>
    </location>
</feature>
<dbReference type="Pfam" id="PF09822">
    <property type="entry name" value="ABC_transp_aux"/>
    <property type="match status" value="1"/>
</dbReference>